<dbReference type="AlphaFoldDB" id="A0A975BYZ6"/>
<gene>
    <name evidence="3" type="ORF">IFJ75_14045</name>
</gene>
<proteinExistence type="predicted"/>
<keyword evidence="2" id="KW-0732">Signal</keyword>
<feature type="region of interest" description="Disordered" evidence="1">
    <location>
        <begin position="25"/>
        <end position="49"/>
    </location>
</feature>
<sequence>MKILTIAATALFVSAASGASAQTTAPAAPAQTAPAPAGPQGRPATDIPLLQGAEPAPDCGNLYGLNGKAFCVGILMSNVGTVAEAYISDLEAKGWLVAAGDNNRVVFIRRQEGGGCEGMQMQAFYDTNRPTSPTAVGYLGFATIPGNVCAAQPAATGPAQ</sequence>
<feature type="compositionally biased region" description="Low complexity" evidence="1">
    <location>
        <begin position="25"/>
        <end position="44"/>
    </location>
</feature>
<dbReference type="RefSeq" id="WP_225896834.1">
    <property type="nucleotide sequence ID" value="NZ_CP062222.1"/>
</dbReference>
<reference evidence="3" key="1">
    <citation type="submission" date="2020-09" db="EMBL/GenBank/DDBJ databases">
        <title>Brevundimonas sp. LVF2 isolated from a puddle in Goettingen, Germany.</title>
        <authorList>
            <person name="Friedrich I."/>
            <person name="Klassen A."/>
            <person name="Hannes N."/>
            <person name="Schneider D."/>
            <person name="Hertel R."/>
            <person name="Daniel R."/>
        </authorList>
    </citation>
    <scope>NUCLEOTIDE SEQUENCE</scope>
    <source>
        <strain evidence="3">LVF2</strain>
    </source>
</reference>
<feature type="chain" id="PRO_5037524534" evidence="2">
    <location>
        <begin position="22"/>
        <end position="160"/>
    </location>
</feature>
<dbReference type="KEGG" id="bgoe:IFJ75_14045"/>
<feature type="signal peptide" evidence="2">
    <location>
        <begin position="1"/>
        <end position="21"/>
    </location>
</feature>
<evidence type="ECO:0000313" key="4">
    <source>
        <dbReference type="Proteomes" id="UP000663918"/>
    </source>
</evidence>
<accession>A0A975BYZ6</accession>
<evidence type="ECO:0000256" key="2">
    <source>
        <dbReference type="SAM" id="SignalP"/>
    </source>
</evidence>
<dbReference type="EMBL" id="CP062222">
    <property type="protein sequence ID" value="QTC90391.1"/>
    <property type="molecule type" value="Genomic_DNA"/>
</dbReference>
<organism evidence="3 4">
    <name type="scientific">Brevundimonas goettingensis</name>
    <dbReference type="NCBI Taxonomy" id="2774190"/>
    <lineage>
        <taxon>Bacteria</taxon>
        <taxon>Pseudomonadati</taxon>
        <taxon>Pseudomonadota</taxon>
        <taxon>Alphaproteobacteria</taxon>
        <taxon>Caulobacterales</taxon>
        <taxon>Caulobacteraceae</taxon>
        <taxon>Brevundimonas</taxon>
    </lineage>
</organism>
<dbReference type="Proteomes" id="UP000663918">
    <property type="component" value="Chromosome"/>
</dbReference>
<keyword evidence="4" id="KW-1185">Reference proteome</keyword>
<evidence type="ECO:0000256" key="1">
    <source>
        <dbReference type="SAM" id="MobiDB-lite"/>
    </source>
</evidence>
<name>A0A975BYZ6_9CAUL</name>
<protein>
    <submittedName>
        <fullName evidence="3">Uncharacterized protein</fullName>
    </submittedName>
</protein>
<evidence type="ECO:0000313" key="3">
    <source>
        <dbReference type="EMBL" id="QTC90391.1"/>
    </source>
</evidence>